<organism evidence="2 3">
    <name type="scientific">Paeniglutamicibacter terrestris</name>
    <dbReference type="NCBI Taxonomy" id="2723403"/>
    <lineage>
        <taxon>Bacteria</taxon>
        <taxon>Bacillati</taxon>
        <taxon>Actinomycetota</taxon>
        <taxon>Actinomycetes</taxon>
        <taxon>Micrococcales</taxon>
        <taxon>Micrococcaceae</taxon>
        <taxon>Paeniglutamicibacter</taxon>
    </lineage>
</organism>
<feature type="transmembrane region" description="Helical" evidence="1">
    <location>
        <begin position="6"/>
        <end position="25"/>
    </location>
</feature>
<keyword evidence="1" id="KW-0472">Membrane</keyword>
<keyword evidence="3" id="KW-1185">Reference proteome</keyword>
<accession>A0ABX1G9A1</accession>
<dbReference type="Proteomes" id="UP000746595">
    <property type="component" value="Unassembled WGS sequence"/>
</dbReference>
<gene>
    <name evidence="2" type="ORF">HED64_19295</name>
</gene>
<feature type="transmembrane region" description="Helical" evidence="1">
    <location>
        <begin position="306"/>
        <end position="334"/>
    </location>
</feature>
<feature type="transmembrane region" description="Helical" evidence="1">
    <location>
        <begin position="60"/>
        <end position="77"/>
    </location>
</feature>
<feature type="transmembrane region" description="Helical" evidence="1">
    <location>
        <begin position="89"/>
        <end position="108"/>
    </location>
</feature>
<dbReference type="EMBL" id="JAAWVT010000016">
    <property type="protein sequence ID" value="NKG22840.1"/>
    <property type="molecule type" value="Genomic_DNA"/>
</dbReference>
<evidence type="ECO:0000313" key="2">
    <source>
        <dbReference type="EMBL" id="NKG22840.1"/>
    </source>
</evidence>
<protein>
    <recommendedName>
        <fullName evidence="4">ABC transporter permease</fullName>
    </recommendedName>
</protein>
<comment type="caution">
    <text evidence="2">The sequence shown here is derived from an EMBL/GenBank/DDBJ whole genome shotgun (WGS) entry which is preliminary data.</text>
</comment>
<proteinExistence type="predicted"/>
<evidence type="ECO:0000313" key="3">
    <source>
        <dbReference type="Proteomes" id="UP000746595"/>
    </source>
</evidence>
<feature type="transmembrane region" description="Helical" evidence="1">
    <location>
        <begin position="139"/>
        <end position="161"/>
    </location>
</feature>
<sequence>MINGIALLVFLGFAVGLLVLVRRTIFTQHRSDLRMLGAVADRLERSHAQKVLRVLRARNIAALIAAMVGGVVAWNLHTQFPSAAGLPLAMAPAGMWVLASAVLAWWPLPHEFADSASEASSVASADLTPRSTSTFGPRWGIIVPAVLLAATTLGLLVAGILSGTDEKGRFRNLPYISANGAELDNNMVVTHIQLGHGSVGPFPGWYYGLPVLGLLLVGAGLSLWALYSNARRPRLRATKLLAFDDAVRTNVGFVVSTGFSAMLCLQAAPLMLFAASALFSSGQSTAYVVGQVVEGDTIPDTVLDPVLGILAVVIAVVALMLLVIGTILLVRWLGWMATTLRPLKEHSTTTVIA</sequence>
<keyword evidence="1" id="KW-1133">Transmembrane helix</keyword>
<feature type="transmembrane region" description="Helical" evidence="1">
    <location>
        <begin position="205"/>
        <end position="230"/>
    </location>
</feature>
<feature type="transmembrane region" description="Helical" evidence="1">
    <location>
        <begin position="251"/>
        <end position="279"/>
    </location>
</feature>
<keyword evidence="1" id="KW-0812">Transmembrane</keyword>
<reference evidence="2 3" key="1">
    <citation type="submission" date="2020-04" db="EMBL/GenBank/DDBJ databases">
        <title>Paeniglutamicibacter sp. ANT13_2, a novel actinomycete isolated from sediment in Antarctica.</title>
        <authorList>
            <person name="Sakdapetsiri C."/>
            <person name="Pinyakong O."/>
        </authorList>
    </citation>
    <scope>NUCLEOTIDE SEQUENCE [LARGE SCALE GENOMIC DNA]</scope>
    <source>
        <strain evidence="2 3">ANT13_2</strain>
    </source>
</reference>
<name>A0ABX1G9A1_9MICC</name>
<evidence type="ECO:0000256" key="1">
    <source>
        <dbReference type="SAM" id="Phobius"/>
    </source>
</evidence>
<dbReference type="RefSeq" id="WP_168153568.1">
    <property type="nucleotide sequence ID" value="NZ_JAAWVT010000016.1"/>
</dbReference>
<evidence type="ECO:0008006" key="4">
    <source>
        <dbReference type="Google" id="ProtNLM"/>
    </source>
</evidence>